<dbReference type="InParanoid" id="K0ILC1"/>
<dbReference type="GeneID" id="13796220"/>
<accession>K0ILC1</accession>
<name>K0ILC1_NITGG</name>
<dbReference type="AlphaFoldDB" id="K0ILC1"/>
<protein>
    <submittedName>
        <fullName evidence="1">Uncharacterized protein</fullName>
    </submittedName>
</protein>
<reference evidence="1 2" key="1">
    <citation type="journal article" date="2012" name="Environ. Microbiol.">
        <title>The genome of the ammonia-oxidizing Candidatus Nitrososphaera gargensis: insights into metabolic versatility and environmental adaptations.</title>
        <authorList>
            <person name="Spang A."/>
            <person name="Poehlein A."/>
            <person name="Offre P."/>
            <person name="Zumbragel S."/>
            <person name="Haider S."/>
            <person name="Rychlik N."/>
            <person name="Nowka B."/>
            <person name="Schmeisser C."/>
            <person name="Lebedeva E.V."/>
            <person name="Rattei T."/>
            <person name="Bohm C."/>
            <person name="Schmid M."/>
            <person name="Galushko A."/>
            <person name="Hatzenpichler R."/>
            <person name="Weinmaier T."/>
            <person name="Daniel R."/>
            <person name="Schleper C."/>
            <person name="Spieck E."/>
            <person name="Streit W."/>
            <person name="Wagner M."/>
        </authorList>
    </citation>
    <scope>NUCLEOTIDE SEQUENCE [LARGE SCALE GENOMIC DNA]</scope>
    <source>
        <strain evidence="2">Ga9.2</strain>
    </source>
</reference>
<dbReference type="EMBL" id="CP002408">
    <property type="protein sequence ID" value="AFU56994.1"/>
    <property type="molecule type" value="Genomic_DNA"/>
</dbReference>
<dbReference type="BioCyc" id="CNIT1237085:G1324-44-MONOMER"/>
<dbReference type="Proteomes" id="UP000008037">
    <property type="component" value="Chromosome"/>
</dbReference>
<dbReference type="KEGG" id="nga:Ngar_c00440"/>
<gene>
    <name evidence="1" type="ordered locus">Ngar_c00440</name>
</gene>
<dbReference type="RefSeq" id="WP_015017567.1">
    <property type="nucleotide sequence ID" value="NC_018719.1"/>
</dbReference>
<evidence type="ECO:0000313" key="2">
    <source>
        <dbReference type="Proteomes" id="UP000008037"/>
    </source>
</evidence>
<proteinExistence type="predicted"/>
<sequence>MSEDTAEEKFFRENYAQELQRIKHDRELEEERKKVKQQAMKTPGRRGEQIKHEEIDREIIRRYRLKTTKRH</sequence>
<dbReference type="HOGENOM" id="CLU_203621_0_0_2"/>
<dbReference type="OrthoDB" id="11766at2157"/>
<keyword evidence="2" id="KW-1185">Reference proteome</keyword>
<evidence type="ECO:0000313" key="1">
    <source>
        <dbReference type="EMBL" id="AFU56994.1"/>
    </source>
</evidence>
<organism evidence="1 2">
    <name type="scientific">Nitrososphaera gargensis (strain Ga9.2)</name>
    <dbReference type="NCBI Taxonomy" id="1237085"/>
    <lineage>
        <taxon>Archaea</taxon>
        <taxon>Nitrososphaerota</taxon>
        <taxon>Nitrososphaeria</taxon>
        <taxon>Nitrososphaerales</taxon>
        <taxon>Nitrososphaeraceae</taxon>
        <taxon>Nitrososphaera</taxon>
    </lineage>
</organism>
<dbReference type="STRING" id="1237085.Ngar_c00440"/>